<keyword evidence="3" id="KW-1185">Reference proteome</keyword>
<dbReference type="OrthoDB" id="10358110at2759"/>
<evidence type="ECO:0000313" key="3">
    <source>
        <dbReference type="Proteomes" id="UP000002872"/>
    </source>
</evidence>
<reference evidence="2" key="1">
    <citation type="submission" date="2011-01" db="EMBL/GenBank/DDBJ databases">
        <title>The Genome Sequence of Nematocida parisii strain ERTm3.</title>
        <authorList>
            <consortium name="The Broad Institute Genome Sequencing Platform"/>
            <consortium name="The Broad Institute Genome Sequencing Center for Infectious Disease"/>
            <person name="Cuomo C."/>
            <person name="Troemel E."/>
            <person name="Young S.K."/>
            <person name="Zeng Q."/>
            <person name="Gargeya S."/>
            <person name="Fitzgerald M."/>
            <person name="Haas B."/>
            <person name="Abouelleil A."/>
            <person name="Alvarado L."/>
            <person name="Arachchi H.M."/>
            <person name="Berlin A."/>
            <person name="Chapman S.B."/>
            <person name="Gearin G."/>
            <person name="Goldberg J."/>
            <person name="Griggs A."/>
            <person name="Gujja S."/>
            <person name="Hansen M."/>
            <person name="Heiman D."/>
            <person name="Howarth C."/>
            <person name="Larimer J."/>
            <person name="Lui A."/>
            <person name="MacDonald P.J.P."/>
            <person name="McCowen C."/>
            <person name="Montmayeur A."/>
            <person name="Murphy C."/>
            <person name="Neiman D."/>
            <person name="Pearson M."/>
            <person name="Priest M."/>
            <person name="Roberts A."/>
            <person name="Saif S."/>
            <person name="Shea T."/>
            <person name="Sisk P."/>
            <person name="Stolte C."/>
            <person name="Sykes S."/>
            <person name="Wortman J."/>
            <person name="Nusbaum C."/>
            <person name="Birren B."/>
        </authorList>
    </citation>
    <scope>NUCLEOTIDE SEQUENCE</scope>
    <source>
        <strain evidence="2">ERTm3</strain>
    </source>
</reference>
<feature type="transmembrane region" description="Helical" evidence="1">
    <location>
        <begin position="68"/>
        <end position="89"/>
    </location>
</feature>
<organism evidence="2 3">
    <name type="scientific">Nematocida parisii (strain ERTm3)</name>
    <name type="common">Nematode killer fungus</name>
    <dbReference type="NCBI Taxonomy" id="935791"/>
    <lineage>
        <taxon>Eukaryota</taxon>
        <taxon>Fungi</taxon>
        <taxon>Fungi incertae sedis</taxon>
        <taxon>Microsporidia</taxon>
        <taxon>Nematocida</taxon>
    </lineage>
</organism>
<evidence type="ECO:0000313" key="2">
    <source>
        <dbReference type="EMBL" id="EIJ89464.1"/>
    </source>
</evidence>
<dbReference type="InParanoid" id="I3EJR7"/>
<proteinExistence type="predicted"/>
<sequence>MSTTHKEQENMNEGVLQGCSIIEQEPILYNNRLKNSQVKCTRDECITILEGDNSFQIKEWWRSNRDHIAVVAVVICVLVCLIMFAVVGWNMKISSDEPGSGHLARTLTRNRTLVMSEASTSIHE</sequence>
<dbReference type="AlphaFoldDB" id="I3EJR7"/>
<protein>
    <submittedName>
        <fullName evidence="2">Uncharacterized protein</fullName>
    </submittedName>
</protein>
<dbReference type="EMBL" id="GL870876">
    <property type="protein sequence ID" value="EIJ89464.1"/>
    <property type="molecule type" value="Genomic_DNA"/>
</dbReference>
<keyword evidence="1" id="KW-0472">Membrane</keyword>
<accession>I3EJR7</accession>
<dbReference type="VEuPathDB" id="MicrosporidiaDB:NEQG_00234"/>
<keyword evidence="1" id="KW-1133">Transmembrane helix</keyword>
<keyword evidence="1" id="KW-0812">Transmembrane</keyword>
<name>I3EJR7_NEMP3</name>
<gene>
    <name evidence="2" type="ORF">NEQG_00234</name>
</gene>
<evidence type="ECO:0000256" key="1">
    <source>
        <dbReference type="SAM" id="Phobius"/>
    </source>
</evidence>
<dbReference type="HOGENOM" id="CLU_2004497_0_0_1"/>
<dbReference type="Proteomes" id="UP000002872">
    <property type="component" value="Unassembled WGS sequence"/>
</dbReference>